<dbReference type="KEGG" id="pabo:BCY86_04970"/>
<keyword evidence="2" id="KW-1185">Reference proteome</keyword>
<accession>A0A1L6MX30</accession>
<dbReference type="RefSeq" id="WP_075276769.1">
    <property type="nucleotide sequence ID" value="NZ_CP016908.1"/>
</dbReference>
<name>A0A1L6MX30_9BACT</name>
<dbReference type="EMBL" id="CP016908">
    <property type="protein sequence ID" value="APS00103.1"/>
    <property type="molecule type" value="Genomic_DNA"/>
</dbReference>
<dbReference type="Proteomes" id="UP000185544">
    <property type="component" value="Chromosome"/>
</dbReference>
<reference evidence="1 2" key="1">
    <citation type="submission" date="2016-08" db="EMBL/GenBank/DDBJ databases">
        <title>Identification and validation of antigenic proteins from Pajaroellobacter abortibovis using de-novo genome sequence assembly and reverse vaccinology.</title>
        <authorList>
            <person name="Welly B.T."/>
            <person name="Miller M.R."/>
            <person name="Stott J.L."/>
            <person name="Blanchard M.T."/>
            <person name="Islas-Trejo A.D."/>
            <person name="O'Rourke S.M."/>
            <person name="Young A.E."/>
            <person name="Medrano J.F."/>
            <person name="Van Eenennaam A.L."/>
        </authorList>
    </citation>
    <scope>NUCLEOTIDE SEQUENCE [LARGE SCALE GENOMIC DNA]</scope>
    <source>
        <strain evidence="1 2">BTF92-0548A/99-0131</strain>
    </source>
</reference>
<dbReference type="AlphaFoldDB" id="A0A1L6MX30"/>
<proteinExistence type="predicted"/>
<protein>
    <submittedName>
        <fullName evidence="1">Uncharacterized protein</fullName>
    </submittedName>
</protein>
<evidence type="ECO:0000313" key="2">
    <source>
        <dbReference type="Proteomes" id="UP000185544"/>
    </source>
</evidence>
<gene>
    <name evidence="1" type="ORF">BCY86_04970</name>
</gene>
<evidence type="ECO:0000313" key="1">
    <source>
        <dbReference type="EMBL" id="APS00103.1"/>
    </source>
</evidence>
<sequence length="140" mass="15930">MSVNKILEEGGTVCFKWSSLPACLSIFFLVLTNLLVCLEVDTDQHEANGLDMGNERTTEDTKVHQEGIRPDLSPILSFPKQEENSFLSEISEIANTVDVDSFESSLDTRNELKRKFSIERMHIVHSLVVELKNHSNYIFK</sequence>
<organism evidence="1 2">
    <name type="scientific">Pajaroellobacter abortibovis</name>
    <dbReference type="NCBI Taxonomy" id="1882918"/>
    <lineage>
        <taxon>Bacteria</taxon>
        <taxon>Pseudomonadati</taxon>
        <taxon>Myxococcota</taxon>
        <taxon>Polyangia</taxon>
        <taxon>Polyangiales</taxon>
        <taxon>Polyangiaceae</taxon>
    </lineage>
</organism>